<evidence type="ECO:0000256" key="2">
    <source>
        <dbReference type="ARBA" id="ARBA00022695"/>
    </source>
</evidence>
<dbReference type="Proteomes" id="UP001152795">
    <property type="component" value="Unassembled WGS sequence"/>
</dbReference>
<keyword evidence="1" id="KW-0808">Transferase</keyword>
<dbReference type="Pfam" id="PF17921">
    <property type="entry name" value="Integrase_H2C2"/>
    <property type="match status" value="1"/>
</dbReference>
<evidence type="ECO:0000259" key="8">
    <source>
        <dbReference type="PROSITE" id="PS50994"/>
    </source>
</evidence>
<dbReference type="EMBL" id="CACRXK020006108">
    <property type="protein sequence ID" value="CAB4008386.1"/>
    <property type="molecule type" value="Genomic_DNA"/>
</dbReference>
<dbReference type="GO" id="GO:0015074">
    <property type="term" value="P:DNA integration"/>
    <property type="evidence" value="ECO:0007669"/>
    <property type="project" value="InterPro"/>
</dbReference>
<feature type="region of interest" description="Disordered" evidence="7">
    <location>
        <begin position="813"/>
        <end position="849"/>
    </location>
</feature>
<feature type="compositionally biased region" description="Polar residues" evidence="7">
    <location>
        <begin position="741"/>
        <end position="753"/>
    </location>
</feature>
<organism evidence="9 10">
    <name type="scientific">Paramuricea clavata</name>
    <name type="common">Red gorgonian</name>
    <name type="synonym">Violescent sea-whip</name>
    <dbReference type="NCBI Taxonomy" id="317549"/>
    <lineage>
        <taxon>Eukaryota</taxon>
        <taxon>Metazoa</taxon>
        <taxon>Cnidaria</taxon>
        <taxon>Anthozoa</taxon>
        <taxon>Octocorallia</taxon>
        <taxon>Malacalcyonacea</taxon>
        <taxon>Plexauridae</taxon>
        <taxon>Paramuricea</taxon>
    </lineage>
</organism>
<dbReference type="InterPro" id="IPR041373">
    <property type="entry name" value="RT_RNaseH"/>
</dbReference>
<dbReference type="InterPro" id="IPR041588">
    <property type="entry name" value="Integrase_H2C2"/>
</dbReference>
<evidence type="ECO:0000256" key="5">
    <source>
        <dbReference type="ARBA" id="ARBA00022801"/>
    </source>
</evidence>
<dbReference type="PROSITE" id="PS50994">
    <property type="entry name" value="INTEGRASE"/>
    <property type="match status" value="1"/>
</dbReference>
<evidence type="ECO:0000256" key="1">
    <source>
        <dbReference type="ARBA" id="ARBA00022679"/>
    </source>
</evidence>
<sequence>MDPAGVEVIHHLKSSPPKNVGDVRRLMGLLNCYRRYIPNFSRKAKPIYDLIKSDGVETGNSKHNMKSKGQLPSSTIVQWTNDHQLILEDLLDHLVDPPVMAYPNFTKPFIVCTDASEEGLGAVLYQSQNGETRVIAYASRSLTPAERNYHHHSGKLEFLALKWAICDHFRDYLYYASEFTVYTDNNPLTYILSSAKLNATGLRWVGELADFNFTIKYRPGKVNTDADALSRLLPNVDSYMEMCTEEIAMDILQAVESSILEQQASNISWITAFTTNQDVLEEDMKHINNVSMNTISCDEIALAQRDDTEISKVIKWIESKERPTSEKTSNESRYTRYLLHEWNKLELDKHGLLRRKSGLKNHNQIVLPKKLHWLVYEELHEKMGHLGADRVLELARARFYWPHMQRDVESYISHKCRCVKQKVPTFQTRAPLQSITTTAPFQMVSLDFVHLEKSSGGYEYILVIMDHFTRYAQAYATRNKSAKTMAEKLYNDFILRFGFPEKLHHDQGGEFENHLFKQLEKLCGIGHSRTTPYHPQGNGQVERFNRTLLAMLRTLPETQKSHWKDHLQKMVHAYNCTRHESTGFSPFYLLFGRHPRLPIDMILNLESESTESPNYREYVNNWSEAMSEAYKIANEKSSQSRAKGKKLYDRRIRSSELRPGDRVLVRNLSKRDKPCKLRSHWEDKIHVVVTRRGEDSPVYTVKPESSDGPSRTLHRNMLLPCSSLPVEPPLNQKTPRRQRENTVPPSTRSTSQPESDEDELDGLTFVPLANDQRSGADVTDAVTPAQDGDHGHDEIDSSELPAVENPDVLALDEQQPTIPPPATENASIPPPPMENTRPSRNRNPPPRLNYWTPGNPVTGISYPGSMNTIFGFVEPSQPGVMPFPPMNSIPYMWQPTPLPYNPFAYLGPHCPYCGTMFFN</sequence>
<dbReference type="Pfam" id="PF00665">
    <property type="entry name" value="rve"/>
    <property type="match status" value="1"/>
</dbReference>
<dbReference type="InterPro" id="IPR043502">
    <property type="entry name" value="DNA/RNA_pol_sf"/>
</dbReference>
<dbReference type="InterPro" id="IPR036397">
    <property type="entry name" value="RNaseH_sf"/>
</dbReference>
<evidence type="ECO:0000256" key="6">
    <source>
        <dbReference type="ARBA" id="ARBA00022918"/>
    </source>
</evidence>
<dbReference type="Gene3D" id="3.30.70.270">
    <property type="match status" value="1"/>
</dbReference>
<keyword evidence="6" id="KW-0695">RNA-directed DNA polymerase</keyword>
<dbReference type="SUPFAM" id="SSF56672">
    <property type="entry name" value="DNA/RNA polymerases"/>
    <property type="match status" value="1"/>
</dbReference>
<dbReference type="FunFam" id="3.30.420.10:FF:000032">
    <property type="entry name" value="Retrovirus-related Pol polyprotein from transposon 297-like Protein"/>
    <property type="match status" value="1"/>
</dbReference>
<dbReference type="CDD" id="cd09274">
    <property type="entry name" value="RNase_HI_RT_Ty3"/>
    <property type="match status" value="1"/>
</dbReference>
<dbReference type="InterPro" id="IPR043128">
    <property type="entry name" value="Rev_trsase/Diguanyl_cyclase"/>
</dbReference>
<gene>
    <name evidence="9" type="ORF">PACLA_8A017236</name>
</gene>
<keyword evidence="2" id="KW-0548">Nucleotidyltransferase</keyword>
<dbReference type="GO" id="GO:0003676">
    <property type="term" value="F:nucleic acid binding"/>
    <property type="evidence" value="ECO:0007669"/>
    <property type="project" value="InterPro"/>
</dbReference>
<feature type="compositionally biased region" description="Pro residues" evidence="7">
    <location>
        <begin position="817"/>
        <end position="833"/>
    </location>
</feature>
<dbReference type="GO" id="GO:0016787">
    <property type="term" value="F:hydrolase activity"/>
    <property type="evidence" value="ECO:0007669"/>
    <property type="project" value="UniProtKB-KW"/>
</dbReference>
<keyword evidence="3" id="KW-0540">Nuclease</keyword>
<dbReference type="Pfam" id="PF17917">
    <property type="entry name" value="RT_RNaseH"/>
    <property type="match status" value="1"/>
</dbReference>
<dbReference type="Gene3D" id="1.10.340.70">
    <property type="match status" value="1"/>
</dbReference>
<name>A0A7D9EH68_PARCT</name>
<evidence type="ECO:0000256" key="4">
    <source>
        <dbReference type="ARBA" id="ARBA00022759"/>
    </source>
</evidence>
<dbReference type="AlphaFoldDB" id="A0A7D9EH68"/>
<dbReference type="PANTHER" id="PTHR37984">
    <property type="entry name" value="PROTEIN CBG26694"/>
    <property type="match status" value="1"/>
</dbReference>
<dbReference type="SUPFAM" id="SSF53098">
    <property type="entry name" value="Ribonuclease H-like"/>
    <property type="match status" value="1"/>
</dbReference>
<keyword evidence="5" id="KW-0378">Hydrolase</keyword>
<evidence type="ECO:0000313" key="9">
    <source>
        <dbReference type="EMBL" id="CAB4008386.1"/>
    </source>
</evidence>
<dbReference type="Gene3D" id="3.30.420.10">
    <property type="entry name" value="Ribonuclease H-like superfamily/Ribonuclease H"/>
    <property type="match status" value="1"/>
</dbReference>
<proteinExistence type="predicted"/>
<reference evidence="9" key="1">
    <citation type="submission" date="2020-04" db="EMBL/GenBank/DDBJ databases">
        <authorList>
            <person name="Alioto T."/>
            <person name="Alioto T."/>
            <person name="Gomez Garrido J."/>
        </authorList>
    </citation>
    <scope>NUCLEOTIDE SEQUENCE</scope>
    <source>
        <strain evidence="9">A484AB</strain>
    </source>
</reference>
<keyword evidence="10" id="KW-1185">Reference proteome</keyword>
<dbReference type="OrthoDB" id="10065153at2759"/>
<dbReference type="GO" id="GO:0004519">
    <property type="term" value="F:endonuclease activity"/>
    <property type="evidence" value="ECO:0007669"/>
    <property type="project" value="UniProtKB-KW"/>
</dbReference>
<comment type="caution">
    <text evidence="9">The sequence shown here is derived from an EMBL/GenBank/DDBJ whole genome shotgun (WGS) entry which is preliminary data.</text>
</comment>
<dbReference type="InterPro" id="IPR001584">
    <property type="entry name" value="Integrase_cat-core"/>
</dbReference>
<dbReference type="GO" id="GO:0003964">
    <property type="term" value="F:RNA-directed DNA polymerase activity"/>
    <property type="evidence" value="ECO:0007669"/>
    <property type="project" value="UniProtKB-KW"/>
</dbReference>
<evidence type="ECO:0000313" key="10">
    <source>
        <dbReference type="Proteomes" id="UP001152795"/>
    </source>
</evidence>
<accession>A0A7D9EH68</accession>
<evidence type="ECO:0000256" key="3">
    <source>
        <dbReference type="ARBA" id="ARBA00022722"/>
    </source>
</evidence>
<dbReference type="InterPro" id="IPR050951">
    <property type="entry name" value="Retrovirus_Pol_polyprotein"/>
</dbReference>
<protein>
    <submittedName>
        <fullName evidence="9">Retrovirus-related Pol poly from transposon</fullName>
    </submittedName>
</protein>
<keyword evidence="4" id="KW-0255">Endonuclease</keyword>
<feature type="region of interest" description="Disordered" evidence="7">
    <location>
        <begin position="693"/>
        <end position="800"/>
    </location>
</feature>
<dbReference type="InterPro" id="IPR012337">
    <property type="entry name" value="RNaseH-like_sf"/>
</dbReference>
<evidence type="ECO:0000256" key="7">
    <source>
        <dbReference type="SAM" id="MobiDB-lite"/>
    </source>
</evidence>
<dbReference type="PANTHER" id="PTHR37984:SF15">
    <property type="entry name" value="INTEGRASE CATALYTIC DOMAIN-CONTAINING PROTEIN"/>
    <property type="match status" value="1"/>
</dbReference>
<feature type="domain" description="Integrase catalytic" evidence="8">
    <location>
        <begin position="436"/>
        <end position="594"/>
    </location>
</feature>
<dbReference type="FunFam" id="1.10.340.70:FF:000001">
    <property type="entry name" value="Retrovirus-related Pol polyprotein from transposon gypsy-like Protein"/>
    <property type="match status" value="1"/>
</dbReference>